<dbReference type="Pfam" id="PF08388">
    <property type="entry name" value="GIIM"/>
    <property type="match status" value="1"/>
</dbReference>
<gene>
    <name evidence="2" type="ORF">KA717_11900</name>
</gene>
<dbReference type="PANTHER" id="PTHR34047">
    <property type="entry name" value="NUCLEAR INTRON MATURASE 1, MITOCHONDRIAL-RELATED"/>
    <property type="match status" value="1"/>
</dbReference>
<dbReference type="EMBL" id="CP073041">
    <property type="protein sequence ID" value="UXE63280.1"/>
    <property type="molecule type" value="Genomic_DNA"/>
</dbReference>
<dbReference type="PANTHER" id="PTHR34047:SF8">
    <property type="entry name" value="PROTEIN YKFC"/>
    <property type="match status" value="1"/>
</dbReference>
<accession>A0A977PZB4</accession>
<dbReference type="InterPro" id="IPR013597">
    <property type="entry name" value="Mat_intron_G2"/>
</dbReference>
<dbReference type="CDD" id="cd01651">
    <property type="entry name" value="RT_G2_intron"/>
    <property type="match status" value="1"/>
</dbReference>
<dbReference type="SUPFAM" id="SSF56672">
    <property type="entry name" value="DNA/RNA polymerases"/>
    <property type="match status" value="1"/>
</dbReference>
<proteinExistence type="predicted"/>
<dbReference type="InterPro" id="IPR043502">
    <property type="entry name" value="DNA/RNA_pol_sf"/>
</dbReference>
<evidence type="ECO:0000259" key="1">
    <source>
        <dbReference type="PROSITE" id="PS50878"/>
    </source>
</evidence>
<reference evidence="2" key="1">
    <citation type="submission" date="2021-04" db="EMBL/GenBank/DDBJ databases">
        <title>Genome sequence of Woronichinia naegeliana from Washington state freshwater lake bloom.</title>
        <authorList>
            <person name="Dreher T.W."/>
        </authorList>
    </citation>
    <scope>NUCLEOTIDE SEQUENCE</scope>
    <source>
        <strain evidence="2">WA131</strain>
    </source>
</reference>
<feature type="domain" description="Reverse transcriptase" evidence="1">
    <location>
        <begin position="12"/>
        <end position="244"/>
    </location>
</feature>
<protein>
    <submittedName>
        <fullName evidence="2">RNA-dependent DNA polymerase</fullName>
    </submittedName>
</protein>
<dbReference type="Pfam" id="PF00078">
    <property type="entry name" value="RVT_1"/>
    <property type="match status" value="1"/>
</dbReference>
<dbReference type="InterPro" id="IPR000477">
    <property type="entry name" value="RT_dom"/>
</dbReference>
<evidence type="ECO:0000313" key="2">
    <source>
        <dbReference type="EMBL" id="UXE63280.1"/>
    </source>
</evidence>
<dbReference type="PROSITE" id="PS50878">
    <property type="entry name" value="RT_POL"/>
    <property type="match status" value="1"/>
</dbReference>
<dbReference type="KEGG" id="wna:KA717_11900"/>
<dbReference type="InterPro" id="IPR051083">
    <property type="entry name" value="GrpII_Intron_Splice-Mob/Def"/>
</dbReference>
<organism evidence="2">
    <name type="scientific">Woronichinia naegeliana WA131</name>
    <dbReference type="NCBI Taxonomy" id="2824559"/>
    <lineage>
        <taxon>Bacteria</taxon>
        <taxon>Bacillati</taxon>
        <taxon>Cyanobacteriota</taxon>
        <taxon>Cyanophyceae</taxon>
        <taxon>Synechococcales</taxon>
        <taxon>Coelosphaeriaceae</taxon>
        <taxon>Woronichinia</taxon>
    </lineage>
</organism>
<sequence length="401" mass="46508">MKYNLRLRLLADALHQKGLKWEHQGLRKINIPKPDGTKRSLHIPTLGDRAYQYLLKYALEPAHEDTFLAQSHGFRLGRSVHEALQNIAGCIVSGKTDTWILDGDIEKCFDRINHQYLLNNLICDKTVYRAIKQVLKAGVEPEFTSTQTGTPQGGVISPLLANIALHGIEGKRLYRYKNDRKQICRASIIRYADDFVVICKDLTKLGEIKAEIEAKLAERGLKLNEGKTRLVKASEGFDFLGHHCQLYPDKVFRMKPSKESITRLLRKVKNIVRKSRHLSWETLISKLNPLLRGWWNFYKFCGNRSLSDSRVRKTLLYIIRKWFLRKRGKTVKDFVQFYKTEGQKLVSTGNCPTEKWIKVQGEKSYFDGDLNYWTKREKPFYNSIYSKKLTSAKVPVLSLWT</sequence>
<dbReference type="AlphaFoldDB" id="A0A977PZB4"/>
<dbReference type="Proteomes" id="UP001065613">
    <property type="component" value="Chromosome"/>
</dbReference>
<name>A0A977PZB4_9CYAN</name>